<feature type="compositionally biased region" description="Acidic residues" evidence="1">
    <location>
        <begin position="16"/>
        <end position="29"/>
    </location>
</feature>
<proteinExistence type="predicted"/>
<dbReference type="Proteomes" id="UP000509346">
    <property type="component" value="Chromosome"/>
</dbReference>
<dbReference type="AlphaFoldDB" id="A0A7D5TCT0"/>
<protein>
    <submittedName>
        <fullName evidence="2">Uncharacterized protein</fullName>
    </submittedName>
</protein>
<feature type="region of interest" description="Disordered" evidence="1">
    <location>
        <begin position="1"/>
        <end position="50"/>
    </location>
</feature>
<evidence type="ECO:0000313" key="2">
    <source>
        <dbReference type="EMBL" id="QLH83209.1"/>
    </source>
</evidence>
<organism evidence="2 3">
    <name type="scientific">Halosimplex pelagicum</name>
    <dbReference type="NCBI Taxonomy" id="869886"/>
    <lineage>
        <taxon>Archaea</taxon>
        <taxon>Methanobacteriati</taxon>
        <taxon>Methanobacteriota</taxon>
        <taxon>Stenosarchaea group</taxon>
        <taxon>Halobacteria</taxon>
        <taxon>Halobacteriales</taxon>
        <taxon>Haloarculaceae</taxon>
        <taxon>Halosimplex</taxon>
    </lineage>
</organism>
<reference evidence="2 3" key="1">
    <citation type="submission" date="2020-07" db="EMBL/GenBank/DDBJ databases">
        <title>Halosimplex litoreum sp. nov. and Halosimplex rubrum sp. nov., isolated from different salt environments.</title>
        <authorList>
            <person name="Cui H."/>
        </authorList>
    </citation>
    <scope>NUCLEOTIDE SEQUENCE [LARGE SCALE GENOMIC DNA]</scope>
    <source>
        <strain evidence="2 3">R2</strain>
    </source>
</reference>
<dbReference type="KEGG" id="hpel:HZS54_16930"/>
<feature type="compositionally biased region" description="Basic and acidic residues" evidence="1">
    <location>
        <begin position="34"/>
        <end position="45"/>
    </location>
</feature>
<accession>A0A7D5TCT0</accession>
<feature type="region of interest" description="Disordered" evidence="1">
    <location>
        <begin position="175"/>
        <end position="194"/>
    </location>
</feature>
<feature type="compositionally biased region" description="Polar residues" evidence="1">
    <location>
        <begin position="145"/>
        <end position="158"/>
    </location>
</feature>
<name>A0A7D5TCT0_9EURY</name>
<dbReference type="GeneID" id="56084309"/>
<sequence>MTDSTTLDQWGATDTGDAEEISDADDETESGTRTVDEHGESDEWGRGGVYDAAGEFDLEATEELLVERFAHVDNELPDRVGPFERVDARDPRYADGTLSARYETCEEYPVVVRIFSAGPHLNEWTVEITEYGPPVQDDPPADTGYDSSGSYWLDSASQLEDPADAADAAVDWMGEFSPDVRKVGPGDTVDDEGR</sequence>
<evidence type="ECO:0000256" key="1">
    <source>
        <dbReference type="SAM" id="MobiDB-lite"/>
    </source>
</evidence>
<feature type="region of interest" description="Disordered" evidence="1">
    <location>
        <begin position="133"/>
        <end position="166"/>
    </location>
</feature>
<dbReference type="EMBL" id="CP058909">
    <property type="protein sequence ID" value="QLH83209.1"/>
    <property type="molecule type" value="Genomic_DNA"/>
</dbReference>
<keyword evidence="3" id="KW-1185">Reference proteome</keyword>
<evidence type="ECO:0000313" key="3">
    <source>
        <dbReference type="Proteomes" id="UP000509346"/>
    </source>
</evidence>
<gene>
    <name evidence="2" type="ORF">HZS54_16930</name>
</gene>
<dbReference type="RefSeq" id="WP_179918259.1">
    <property type="nucleotide sequence ID" value="NZ_CP058909.1"/>
</dbReference>